<protein>
    <submittedName>
        <fullName evidence="2">DUF5696 domain-containing protein</fullName>
    </submittedName>
</protein>
<accession>A0ABY5SJS7</accession>
<keyword evidence="1" id="KW-0812">Transmembrane</keyword>
<evidence type="ECO:0000313" key="3">
    <source>
        <dbReference type="Proteomes" id="UP001057877"/>
    </source>
</evidence>
<sequence length="740" mass="81846">MIKRLYHVRRSRWLLAAGIALIVLIVCLLLLPQKRLPTLASLGLELPAPVLLPVLSGGNGLPKQALSDEEGYIMALENKPYRLWLHPKTGQIAVEEKATGLRWRSNPREEDLSGETVKGLLLSNLKSTFTFEYAKDGKTQREIANSVNKNMEVEYIAGDGMVQATYRFTKLALGIAIQYALNEHGLVVRIPSAGIEESGDRKLLTLNLLPYFGAAPGSSKDGYLFVPDGPGGLIVFNQERTVAEGKRYTQPVYGFESANRIVTESQRETISYPVFGLKNAGQAYAAIISEGEMTANIKAMPSGEVSSFHSANAEFVYRQEYGQRLSRLSAPVSMIQKERIKRDRVIEYRLLSGQSAGYVGMAQAYRSYLLETKQLGKPLAPAKSIPLELTLLGGNARKTAFGTSFVPVTTFPQASEIVGRLSEAGIADLRVTYAGWLANGEYRTGTAFAVEDKLGGYAGLKKLSSFFKDRGITTFRLEADLVDLINSRTGALARGEGIRSIDGTVYYNDNGHFLLNPVQGIRQAADWWSELRGLGADGIHFNQMGRQVFRDYNTDQPLEREDTAFLYMGLFNHLQEEGADVSVSRANAYALSGVDHIANMPMSSSHDFIMDETVPFLPIVLHGYVTYSGTPGNMRDLFEEERLKAIEYGAVPSFLLTFDPPRLLKNTPTRGIYSSEYATWEKRVQEEMTMFEQLAPVLNQEMTGHRKAGKDVYVTTYADGTEVEVNYSSGSFEVRGGSVH</sequence>
<dbReference type="InterPro" id="IPR043751">
    <property type="entry name" value="DUF5696"/>
</dbReference>
<organism evidence="2 3">
    <name type="scientific">Paenibacillus spongiae</name>
    <dbReference type="NCBI Taxonomy" id="2909671"/>
    <lineage>
        <taxon>Bacteria</taxon>
        <taxon>Bacillati</taxon>
        <taxon>Bacillota</taxon>
        <taxon>Bacilli</taxon>
        <taxon>Bacillales</taxon>
        <taxon>Paenibacillaceae</taxon>
        <taxon>Paenibacillus</taxon>
    </lineage>
</organism>
<gene>
    <name evidence="2" type="ORF">L1F29_14425</name>
</gene>
<evidence type="ECO:0000313" key="2">
    <source>
        <dbReference type="EMBL" id="UVI32952.1"/>
    </source>
</evidence>
<reference evidence="2" key="1">
    <citation type="submission" date="2022-01" db="EMBL/GenBank/DDBJ databases">
        <title>Paenibacillus spongiae sp. nov., isolated from marine sponge.</title>
        <authorList>
            <person name="Li Z."/>
            <person name="Zhang M."/>
        </authorList>
    </citation>
    <scope>NUCLEOTIDE SEQUENCE</scope>
    <source>
        <strain evidence="2">PHS-Z3</strain>
    </source>
</reference>
<keyword evidence="1" id="KW-0472">Membrane</keyword>
<dbReference type="Pfam" id="PF18952">
    <property type="entry name" value="DUF5696"/>
    <property type="match status" value="1"/>
</dbReference>
<evidence type="ECO:0000256" key="1">
    <source>
        <dbReference type="SAM" id="Phobius"/>
    </source>
</evidence>
<dbReference type="RefSeq" id="WP_258389003.1">
    <property type="nucleotide sequence ID" value="NZ_CP091430.1"/>
</dbReference>
<dbReference type="Proteomes" id="UP001057877">
    <property type="component" value="Chromosome"/>
</dbReference>
<dbReference type="EMBL" id="CP091430">
    <property type="protein sequence ID" value="UVI32952.1"/>
    <property type="molecule type" value="Genomic_DNA"/>
</dbReference>
<name>A0ABY5SJS7_9BACL</name>
<feature type="transmembrane region" description="Helical" evidence="1">
    <location>
        <begin position="12"/>
        <end position="31"/>
    </location>
</feature>
<keyword evidence="1" id="KW-1133">Transmembrane helix</keyword>
<keyword evidence="3" id="KW-1185">Reference proteome</keyword>
<proteinExistence type="predicted"/>